<evidence type="ECO:0008006" key="3">
    <source>
        <dbReference type="Google" id="ProtNLM"/>
    </source>
</evidence>
<dbReference type="EMBL" id="JARPYI010000001">
    <property type="protein sequence ID" value="MDT2598416.1"/>
    <property type="molecule type" value="Genomic_DNA"/>
</dbReference>
<sequence>MVKFGFVKVIAGKSSGRIGRFVGYDLDDSKAKIAFGFENDVLTYTNCKFYSLNSISNEIQKQDLIDRYFDIRQELKAIDVRGHPEIKKYSAEHTSLISELNMICGLFNQIFSIAKLDKHQKDQNVIIFCSFLDRLWINEFILDLELKNFNVAIDDHSLQEEKLNERLFDSLEVAVHFIILESAAEDADFCSWERSFFSENIDSATQTLSIITPDRSRENIKKGTYYFGETFSSQYEKSFYHLTQRLEFMTD</sequence>
<name>A0ABU3EUT9_9ENTE</name>
<accession>A0ABU3EUT9</accession>
<gene>
    <name evidence="1" type="ORF">P7D85_01445</name>
</gene>
<protein>
    <recommendedName>
        <fullName evidence="3">TIR domain-containing protein</fullName>
    </recommendedName>
</protein>
<evidence type="ECO:0000313" key="2">
    <source>
        <dbReference type="Proteomes" id="UP001252875"/>
    </source>
</evidence>
<organism evidence="1 2">
    <name type="scientific">Enterococcus hulanensis</name>
    <dbReference type="NCBI Taxonomy" id="2559929"/>
    <lineage>
        <taxon>Bacteria</taxon>
        <taxon>Bacillati</taxon>
        <taxon>Bacillota</taxon>
        <taxon>Bacilli</taxon>
        <taxon>Lactobacillales</taxon>
        <taxon>Enterococcaceae</taxon>
        <taxon>Enterococcus</taxon>
    </lineage>
</organism>
<dbReference type="Proteomes" id="UP001252875">
    <property type="component" value="Unassembled WGS sequence"/>
</dbReference>
<reference evidence="1 2" key="1">
    <citation type="submission" date="2023-03" db="EMBL/GenBank/DDBJ databases">
        <authorList>
            <person name="Shen W."/>
            <person name="Cai J."/>
        </authorList>
    </citation>
    <scope>NUCLEOTIDE SEQUENCE [LARGE SCALE GENOMIC DNA]</scope>
    <source>
        <strain evidence="1 2">D6-4</strain>
    </source>
</reference>
<dbReference type="RefSeq" id="WP_311821270.1">
    <property type="nucleotide sequence ID" value="NZ_JARPYF010000001.1"/>
</dbReference>
<keyword evidence="2" id="KW-1185">Reference proteome</keyword>
<comment type="caution">
    <text evidence="1">The sequence shown here is derived from an EMBL/GenBank/DDBJ whole genome shotgun (WGS) entry which is preliminary data.</text>
</comment>
<evidence type="ECO:0000313" key="1">
    <source>
        <dbReference type="EMBL" id="MDT2598416.1"/>
    </source>
</evidence>
<proteinExistence type="predicted"/>